<reference evidence="2 3" key="1">
    <citation type="submission" date="2020-07" db="EMBL/GenBank/DDBJ databases">
        <title>Complete Genome Sequence of an acetic acid bacterium, Acetobacter aceti JCM20276.</title>
        <authorList>
            <person name="Hirose Y."/>
            <person name="Mihara H."/>
        </authorList>
    </citation>
    <scope>NUCLEOTIDE SEQUENCE [LARGE SCALE GENOMIC DNA]</scope>
    <source>
        <strain evidence="2 3">JCM20276</strain>
    </source>
</reference>
<protein>
    <recommendedName>
        <fullName evidence="1">EAL domain-containing protein</fullName>
    </recommendedName>
</protein>
<dbReference type="SUPFAM" id="SSF141868">
    <property type="entry name" value="EAL domain-like"/>
    <property type="match status" value="1"/>
</dbReference>
<dbReference type="Pfam" id="PF00563">
    <property type="entry name" value="EAL"/>
    <property type="match status" value="1"/>
</dbReference>
<evidence type="ECO:0000259" key="1">
    <source>
        <dbReference type="PROSITE" id="PS50883"/>
    </source>
</evidence>
<evidence type="ECO:0000313" key="3">
    <source>
        <dbReference type="Proteomes" id="UP000515220"/>
    </source>
</evidence>
<accession>A0A6S6PMR1</accession>
<dbReference type="InterPro" id="IPR035919">
    <property type="entry name" value="EAL_sf"/>
</dbReference>
<dbReference type="InterPro" id="IPR050706">
    <property type="entry name" value="Cyclic-di-GMP_PDE-like"/>
</dbReference>
<dbReference type="AlphaFoldDB" id="A0A6S6PMR1"/>
<organism evidence="2 3">
    <name type="scientific">Acetobacter aceti</name>
    <dbReference type="NCBI Taxonomy" id="435"/>
    <lineage>
        <taxon>Bacteria</taxon>
        <taxon>Pseudomonadati</taxon>
        <taxon>Pseudomonadota</taxon>
        <taxon>Alphaproteobacteria</taxon>
        <taxon>Acetobacterales</taxon>
        <taxon>Acetobacteraceae</taxon>
        <taxon>Acetobacter</taxon>
        <taxon>Acetobacter subgen. Acetobacter</taxon>
    </lineage>
</organism>
<name>A0A6S6PMR1_ACEAC</name>
<sequence>MAGFRLISSSGLRKIAEDCGLIAQLGAWVVRKACRDAAGWENGLNVSVNVSPIQFTTSDLPNVIKAALDDAGLEAKRLSIEITENTFLQGKQNIEVLKALRTLGVGIVMDDFGTGYSSLSYLRDFQFDKVKIDRSFIWDMLNQPHSAAIVDAILSLGHGLGVDIVAEGIETAEQLAYLEERSCSLVQGYFIGRPSQTIAERPRTEVLESSVAA</sequence>
<dbReference type="InterPro" id="IPR001633">
    <property type="entry name" value="EAL_dom"/>
</dbReference>
<dbReference type="Gene3D" id="3.20.20.450">
    <property type="entry name" value="EAL domain"/>
    <property type="match status" value="1"/>
</dbReference>
<dbReference type="EMBL" id="AP023326">
    <property type="protein sequence ID" value="BCI67945.1"/>
    <property type="molecule type" value="Genomic_DNA"/>
</dbReference>
<dbReference type="PROSITE" id="PS50883">
    <property type="entry name" value="EAL"/>
    <property type="match status" value="1"/>
</dbReference>
<proteinExistence type="predicted"/>
<feature type="domain" description="EAL" evidence="1">
    <location>
        <begin position="1"/>
        <end position="208"/>
    </location>
</feature>
<dbReference type="PANTHER" id="PTHR33121">
    <property type="entry name" value="CYCLIC DI-GMP PHOSPHODIESTERASE PDEF"/>
    <property type="match status" value="1"/>
</dbReference>
<dbReference type="CDD" id="cd01948">
    <property type="entry name" value="EAL"/>
    <property type="match status" value="1"/>
</dbReference>
<dbReference type="Proteomes" id="UP000515220">
    <property type="component" value="Chromosome"/>
</dbReference>
<dbReference type="PANTHER" id="PTHR33121:SF79">
    <property type="entry name" value="CYCLIC DI-GMP PHOSPHODIESTERASE PDED-RELATED"/>
    <property type="match status" value="1"/>
</dbReference>
<gene>
    <name evidence="2" type="ORF">AAJCM20276_25690</name>
</gene>
<evidence type="ECO:0000313" key="2">
    <source>
        <dbReference type="EMBL" id="BCI67945.1"/>
    </source>
</evidence>
<dbReference type="SMART" id="SM00052">
    <property type="entry name" value="EAL"/>
    <property type="match status" value="1"/>
</dbReference>
<dbReference type="GO" id="GO:0071111">
    <property type="term" value="F:cyclic-guanylate-specific phosphodiesterase activity"/>
    <property type="evidence" value="ECO:0007669"/>
    <property type="project" value="InterPro"/>
</dbReference>